<sequence length="206" mass="23342">MKQTEQKQNNPNPWLQIWLHPKQTIAQMDEKFNFLTYLLIWFLGLHIALNFAQEVHSGNFKSLGFILGISLVRAIFYGAVVWFVYSALAYWIGKLFGGTGTWRKMRHAMAWAQVPMLGYLILYWPLGLIVFGHDLFTSVDVTLSAGKMMLNMLVLVINLVLGIWYIFIVSNAIAGAHRISGWKGFFTFLVLIFVLVLAAIGLTAIA</sequence>
<comment type="subcellular location">
    <subcellularLocation>
        <location evidence="1">Membrane</location>
        <topology evidence="1">Multi-pass membrane protein</topology>
    </subcellularLocation>
</comment>
<feature type="transmembrane region" description="Helical" evidence="5">
    <location>
        <begin position="152"/>
        <end position="173"/>
    </location>
</feature>
<dbReference type="Proteomes" id="UP001228376">
    <property type="component" value="Unassembled WGS sequence"/>
</dbReference>
<keyword evidence="3 5" id="KW-1133">Transmembrane helix</keyword>
<dbReference type="Pfam" id="PF04893">
    <property type="entry name" value="Yip1"/>
    <property type="match status" value="1"/>
</dbReference>
<feature type="domain" description="Yip1" evidence="6">
    <location>
        <begin position="16"/>
        <end position="201"/>
    </location>
</feature>
<evidence type="ECO:0000256" key="1">
    <source>
        <dbReference type="ARBA" id="ARBA00004141"/>
    </source>
</evidence>
<dbReference type="InterPro" id="IPR006977">
    <property type="entry name" value="Yip1_dom"/>
</dbReference>
<organism evidence="7 8">
    <name type="scientific">Tigheibacillus jepli</name>
    <dbReference type="NCBI Taxonomy" id="3035914"/>
    <lineage>
        <taxon>Bacteria</taxon>
        <taxon>Bacillati</taxon>
        <taxon>Bacillota</taxon>
        <taxon>Bacilli</taxon>
        <taxon>Bacillales</taxon>
        <taxon>Bacillaceae</taxon>
        <taxon>Tigheibacillus</taxon>
    </lineage>
</organism>
<reference evidence="7 8" key="1">
    <citation type="submission" date="2023-10" db="EMBL/GenBank/DDBJ databases">
        <title>179-bfca-hs.</title>
        <authorList>
            <person name="Miliotis G."/>
            <person name="Sengupta P."/>
            <person name="Hameed A."/>
            <person name="Chuvochina M."/>
            <person name="Mcdonagh F."/>
            <person name="Simpson A.C."/>
            <person name="Singh N.K."/>
            <person name="Rekha P.D."/>
            <person name="Raman K."/>
            <person name="Hugenholtz P."/>
            <person name="Venkateswaran K."/>
        </authorList>
    </citation>
    <scope>NUCLEOTIDE SEQUENCE [LARGE SCALE GENOMIC DNA]</scope>
    <source>
        <strain evidence="7 8">179-BFC-A-HS</strain>
    </source>
</reference>
<accession>A0ABU5CE27</accession>
<feature type="transmembrane region" description="Helical" evidence="5">
    <location>
        <begin position="114"/>
        <end position="132"/>
    </location>
</feature>
<comment type="caution">
    <text evidence="7">The sequence shown here is derived from an EMBL/GenBank/DDBJ whole genome shotgun (WGS) entry which is preliminary data.</text>
</comment>
<feature type="transmembrane region" description="Helical" evidence="5">
    <location>
        <begin position="185"/>
        <end position="205"/>
    </location>
</feature>
<evidence type="ECO:0000256" key="2">
    <source>
        <dbReference type="ARBA" id="ARBA00022692"/>
    </source>
</evidence>
<feature type="transmembrane region" description="Helical" evidence="5">
    <location>
        <begin position="32"/>
        <end position="52"/>
    </location>
</feature>
<keyword evidence="2 5" id="KW-0812">Transmembrane</keyword>
<evidence type="ECO:0000256" key="5">
    <source>
        <dbReference type="SAM" id="Phobius"/>
    </source>
</evidence>
<evidence type="ECO:0000313" key="7">
    <source>
        <dbReference type="EMBL" id="MDY0404601.1"/>
    </source>
</evidence>
<dbReference type="RefSeq" id="WP_306065622.1">
    <property type="nucleotide sequence ID" value="NZ_JAROCA020000001.1"/>
</dbReference>
<name>A0ABU5CE27_9BACI</name>
<feature type="transmembrane region" description="Helical" evidence="5">
    <location>
        <begin position="64"/>
        <end position="93"/>
    </location>
</feature>
<gene>
    <name evidence="7" type="ORF">P5G51_003535</name>
</gene>
<evidence type="ECO:0000313" key="8">
    <source>
        <dbReference type="Proteomes" id="UP001228376"/>
    </source>
</evidence>
<keyword evidence="8" id="KW-1185">Reference proteome</keyword>
<keyword evidence="4 5" id="KW-0472">Membrane</keyword>
<evidence type="ECO:0000256" key="4">
    <source>
        <dbReference type="ARBA" id="ARBA00023136"/>
    </source>
</evidence>
<evidence type="ECO:0000256" key="3">
    <source>
        <dbReference type="ARBA" id="ARBA00022989"/>
    </source>
</evidence>
<dbReference type="EMBL" id="JAROCA020000001">
    <property type="protein sequence ID" value="MDY0404601.1"/>
    <property type="molecule type" value="Genomic_DNA"/>
</dbReference>
<evidence type="ECO:0000259" key="6">
    <source>
        <dbReference type="Pfam" id="PF04893"/>
    </source>
</evidence>
<protein>
    <submittedName>
        <fullName evidence="7">Yip1 family protein</fullName>
    </submittedName>
</protein>
<proteinExistence type="predicted"/>